<evidence type="ECO:0000313" key="2">
    <source>
        <dbReference type="EMBL" id="MFD1440061.1"/>
    </source>
</evidence>
<comment type="caution">
    <text evidence="2">The sequence shown here is derived from an EMBL/GenBank/DDBJ whole genome shotgun (WGS) entry which is preliminary data.</text>
</comment>
<dbReference type="Pfam" id="PF05656">
    <property type="entry name" value="DUF805"/>
    <property type="match status" value="1"/>
</dbReference>
<accession>A0ABW4CTY4</accession>
<gene>
    <name evidence="2" type="ORF">ACFQ5K_01470</name>
</gene>
<sequence>MAVKSNKAEQIAADNRYYRATGVSTLKALFSNYLNFRGRSSRAEYWWVYLFGLSFALIAAIGLPVALAALLGLQGLTIKQWLFSLGGWLVLLLVLFVITFTLIMIPLVTLVLRRYRDAGLPWWIILVQAALYLATLFLKPDSTLRNLLTWVGATSIPILMLLPSKALPATTGMDDEAGSIDSTDSSKLDG</sequence>
<reference evidence="3" key="1">
    <citation type="journal article" date="2019" name="Int. J. Syst. Evol. Microbiol.">
        <title>The Global Catalogue of Microorganisms (GCM) 10K type strain sequencing project: providing services to taxonomists for standard genome sequencing and annotation.</title>
        <authorList>
            <consortium name="The Broad Institute Genomics Platform"/>
            <consortium name="The Broad Institute Genome Sequencing Center for Infectious Disease"/>
            <person name="Wu L."/>
            <person name="Ma J."/>
        </authorList>
    </citation>
    <scope>NUCLEOTIDE SEQUENCE [LARGE SCALE GENOMIC DNA]</scope>
    <source>
        <strain evidence="3">CCM 8912</strain>
    </source>
</reference>
<feature type="transmembrane region" description="Helical" evidence="1">
    <location>
        <begin position="46"/>
        <end position="73"/>
    </location>
</feature>
<dbReference type="EMBL" id="JBHTOK010000008">
    <property type="protein sequence ID" value="MFD1440061.1"/>
    <property type="molecule type" value="Genomic_DNA"/>
</dbReference>
<feature type="transmembrane region" description="Helical" evidence="1">
    <location>
        <begin position="144"/>
        <end position="162"/>
    </location>
</feature>
<dbReference type="Proteomes" id="UP001597212">
    <property type="component" value="Unassembled WGS sequence"/>
</dbReference>
<keyword evidence="3" id="KW-1185">Reference proteome</keyword>
<keyword evidence="1" id="KW-0472">Membrane</keyword>
<evidence type="ECO:0000313" key="3">
    <source>
        <dbReference type="Proteomes" id="UP001597212"/>
    </source>
</evidence>
<keyword evidence="1" id="KW-1133">Transmembrane helix</keyword>
<keyword evidence="1" id="KW-0812">Transmembrane</keyword>
<name>A0ABW4CTY4_9LACO</name>
<feature type="transmembrane region" description="Helical" evidence="1">
    <location>
        <begin position="120"/>
        <end position="138"/>
    </location>
</feature>
<organism evidence="2 3">
    <name type="scientific">Lacticaseibacillus hegangensis</name>
    <dbReference type="NCBI Taxonomy" id="2486010"/>
    <lineage>
        <taxon>Bacteria</taxon>
        <taxon>Bacillati</taxon>
        <taxon>Bacillota</taxon>
        <taxon>Bacilli</taxon>
        <taxon>Lactobacillales</taxon>
        <taxon>Lactobacillaceae</taxon>
        <taxon>Lacticaseibacillus</taxon>
    </lineage>
</organism>
<protein>
    <submittedName>
        <fullName evidence="2">DUF805 domain-containing protein</fullName>
    </submittedName>
</protein>
<feature type="transmembrane region" description="Helical" evidence="1">
    <location>
        <begin position="85"/>
        <end position="108"/>
    </location>
</feature>
<dbReference type="InterPro" id="IPR008523">
    <property type="entry name" value="DUF805"/>
</dbReference>
<evidence type="ECO:0000256" key="1">
    <source>
        <dbReference type="SAM" id="Phobius"/>
    </source>
</evidence>
<dbReference type="RefSeq" id="WP_164506137.1">
    <property type="nucleotide sequence ID" value="NZ_JBHTOK010000008.1"/>
</dbReference>
<proteinExistence type="predicted"/>